<evidence type="ECO:0000313" key="16">
    <source>
        <dbReference type="Proteomes" id="UP001291623"/>
    </source>
</evidence>
<dbReference type="InterPro" id="IPR007081">
    <property type="entry name" value="RNA_pol_Rpb1_5"/>
</dbReference>
<dbReference type="GO" id="GO:0006351">
    <property type="term" value="P:DNA-templated transcription"/>
    <property type="evidence" value="ECO:0007669"/>
    <property type="project" value="InterPro"/>
</dbReference>
<evidence type="ECO:0000256" key="7">
    <source>
        <dbReference type="ARBA" id="ARBA00022723"/>
    </source>
</evidence>
<dbReference type="GO" id="GO:0003677">
    <property type="term" value="F:DNA binding"/>
    <property type="evidence" value="ECO:0007669"/>
    <property type="project" value="InterPro"/>
</dbReference>
<dbReference type="InterPro" id="IPR015700">
    <property type="entry name" value="RPC1"/>
</dbReference>
<reference evidence="15" key="1">
    <citation type="submission" date="2023-12" db="EMBL/GenBank/DDBJ databases">
        <title>Genome assembly of Anisodus tanguticus.</title>
        <authorList>
            <person name="Wang Y.-J."/>
        </authorList>
    </citation>
    <scope>NUCLEOTIDE SEQUENCE</scope>
    <source>
        <strain evidence="15">KB-2021</strain>
        <tissue evidence="15">Leaf</tissue>
    </source>
</reference>
<dbReference type="AlphaFoldDB" id="A0AAE1RV72"/>
<keyword evidence="10" id="KW-0804">Transcription</keyword>
<comment type="caution">
    <text evidence="15">The sequence shown here is derived from an EMBL/GenBank/DDBJ whole genome shotgun (WGS) entry which is preliminary data.</text>
</comment>
<dbReference type="Gene3D" id="6.10.250.2940">
    <property type="match status" value="1"/>
</dbReference>
<dbReference type="InterPro" id="IPR035698">
    <property type="entry name" value="RNAP_III_Rpc1_C"/>
</dbReference>
<dbReference type="PANTHER" id="PTHR48446:SF1">
    <property type="entry name" value="DNA-DIRECTED RNA POLYMERASE SUBUNIT BETA' N-TERMINAL SECTION"/>
    <property type="match status" value="1"/>
</dbReference>
<feature type="domain" description="RNA polymerase Rpb1" evidence="13">
    <location>
        <begin position="182"/>
        <end position="597"/>
    </location>
</feature>
<evidence type="ECO:0000256" key="1">
    <source>
        <dbReference type="ARBA" id="ARBA00004123"/>
    </source>
</evidence>
<comment type="similarity">
    <text evidence="2">Belongs to the RNA polymerase beta' chain family.</text>
</comment>
<keyword evidence="6" id="KW-0548">Nucleotidyltransferase</keyword>
<evidence type="ECO:0000256" key="4">
    <source>
        <dbReference type="ARBA" id="ARBA00022478"/>
    </source>
</evidence>
<evidence type="ECO:0000259" key="13">
    <source>
        <dbReference type="Pfam" id="PF04998"/>
    </source>
</evidence>
<evidence type="ECO:0000256" key="3">
    <source>
        <dbReference type="ARBA" id="ARBA00012418"/>
    </source>
</evidence>
<evidence type="ECO:0000313" key="15">
    <source>
        <dbReference type="EMBL" id="KAK4358790.1"/>
    </source>
</evidence>
<dbReference type="GO" id="GO:0005634">
    <property type="term" value="C:nucleus"/>
    <property type="evidence" value="ECO:0007669"/>
    <property type="project" value="UniProtKB-SubCell"/>
</dbReference>
<dbReference type="Proteomes" id="UP001291623">
    <property type="component" value="Unassembled WGS sequence"/>
</dbReference>
<evidence type="ECO:0000256" key="5">
    <source>
        <dbReference type="ARBA" id="ARBA00022679"/>
    </source>
</evidence>
<organism evidence="15 16">
    <name type="scientific">Anisodus tanguticus</name>
    <dbReference type="NCBI Taxonomy" id="243964"/>
    <lineage>
        <taxon>Eukaryota</taxon>
        <taxon>Viridiplantae</taxon>
        <taxon>Streptophyta</taxon>
        <taxon>Embryophyta</taxon>
        <taxon>Tracheophyta</taxon>
        <taxon>Spermatophyta</taxon>
        <taxon>Magnoliopsida</taxon>
        <taxon>eudicotyledons</taxon>
        <taxon>Gunneridae</taxon>
        <taxon>Pentapetalae</taxon>
        <taxon>asterids</taxon>
        <taxon>lamiids</taxon>
        <taxon>Solanales</taxon>
        <taxon>Solanaceae</taxon>
        <taxon>Solanoideae</taxon>
        <taxon>Hyoscyameae</taxon>
        <taxon>Anisodus</taxon>
    </lineage>
</organism>
<evidence type="ECO:0000256" key="12">
    <source>
        <dbReference type="ARBA" id="ARBA00048552"/>
    </source>
</evidence>
<evidence type="ECO:0000256" key="8">
    <source>
        <dbReference type="ARBA" id="ARBA00022833"/>
    </source>
</evidence>
<dbReference type="Gene3D" id="6.20.50.80">
    <property type="match status" value="1"/>
</dbReference>
<dbReference type="EMBL" id="JAVYJV010000011">
    <property type="protein sequence ID" value="KAK4358790.1"/>
    <property type="molecule type" value="Genomic_DNA"/>
</dbReference>
<proteinExistence type="inferred from homology"/>
<evidence type="ECO:0000256" key="11">
    <source>
        <dbReference type="ARBA" id="ARBA00023242"/>
    </source>
</evidence>
<dbReference type="Gene3D" id="1.10.150.390">
    <property type="match status" value="1"/>
</dbReference>
<keyword evidence="7" id="KW-0479">Metal-binding</keyword>
<keyword evidence="8" id="KW-0862">Zinc</keyword>
<dbReference type="PANTHER" id="PTHR48446">
    <property type="entry name" value="DNA-DIRECTED RNA POLYMERASE SUBUNIT BETA' N-TERMINAL SECTION"/>
    <property type="match status" value="1"/>
</dbReference>
<dbReference type="GO" id="GO:0000428">
    <property type="term" value="C:DNA-directed RNA polymerase complex"/>
    <property type="evidence" value="ECO:0007669"/>
    <property type="project" value="UniProtKB-KW"/>
</dbReference>
<feature type="domain" description="RNA polymerase Rpb1" evidence="14">
    <location>
        <begin position="40"/>
        <end position="136"/>
    </location>
</feature>
<dbReference type="EC" id="2.7.7.6" evidence="3"/>
<dbReference type="InterPro" id="IPR038120">
    <property type="entry name" value="Rpb1_funnel_sf"/>
</dbReference>
<dbReference type="GO" id="GO:0046872">
    <property type="term" value="F:metal ion binding"/>
    <property type="evidence" value="ECO:0007669"/>
    <property type="project" value="UniProtKB-KW"/>
</dbReference>
<dbReference type="GO" id="GO:0003899">
    <property type="term" value="F:DNA-directed RNA polymerase activity"/>
    <property type="evidence" value="ECO:0007669"/>
    <property type="project" value="UniProtKB-EC"/>
</dbReference>
<comment type="subcellular location">
    <subcellularLocation>
        <location evidence="1">Nucleus</location>
    </subcellularLocation>
</comment>
<dbReference type="CDD" id="cd02736">
    <property type="entry name" value="RNAP_III_Rpc1_C"/>
    <property type="match status" value="1"/>
</dbReference>
<evidence type="ECO:0000256" key="9">
    <source>
        <dbReference type="ARBA" id="ARBA00022842"/>
    </source>
</evidence>
<keyword evidence="11" id="KW-0539">Nucleus</keyword>
<dbReference type="FunFam" id="1.10.150.390:FF:000004">
    <property type="entry name" value="DNA-directed RNA polymerase subunit"/>
    <property type="match status" value="1"/>
</dbReference>
<name>A0AAE1RV72_9SOLA</name>
<dbReference type="Gene3D" id="1.10.132.30">
    <property type="match status" value="1"/>
</dbReference>
<evidence type="ECO:0000256" key="10">
    <source>
        <dbReference type="ARBA" id="ARBA00023163"/>
    </source>
</evidence>
<gene>
    <name evidence="15" type="ORF">RND71_021019</name>
</gene>
<keyword evidence="5" id="KW-0808">Transferase</keyword>
<protein>
    <recommendedName>
        <fullName evidence="3">DNA-directed RNA polymerase</fullName>
        <ecNumber evidence="3">2.7.7.6</ecNumber>
    </recommendedName>
</protein>
<sequence length="663" mass="73616">MSIPYEYRRQTILNWRAVSSKQGEIHRNYKKCEDCIQQFNEGKLAVRSGCDAAQTLEAEVTMSLNKVRDDIGKICMKALHWRNSPLIMSQCGSKGSPINVRQMIACVGQQSVGGRRAPDGFIDRSLPHFPFKSKFPVLVIHSSDKSSRSCLICLPESVVGGIAENILLIPAKGFVAHSFFDGLSVTEFFFHTMGGREGLVDTAVKTAETGYMSRRLMKALKDLAVYYDSTVQNASACIVQFMYGDDGMDPSQMEEKKGRPLDFSRLFMKVKYAGDDHEYLENIALNISGITKKQLQVFLNTCISRYHLKRLESGTAIGAQSIGEPGTQMTLKTFHFAGVASTNVTLGVPRIKEIINAAKKITTIITAKLLSAANLTAARMIKARIEKTLLGKVAKSVKIVMASRLASLVISLDMETIQVSQLCMDAYPVKQSILQTSKIKLKEHQMKVLNPRKLEVFLQANKDKLHFELHRLKNKLPGVVVKGITTAVVNKEQQKDRKSDVKGETYELLVEGTGLLAVMGIEGVDGRNTKSNHIMEVQQALGIEAARVSIIDEINYTMSSHGMTVDLRHMMLLADLMTYKGEVLGITRHGVQKMKDSVLMLASFEKTTDHLFNASVNGRDDKIEGVSECIIMGIPMQIGTGMFKLRQCVEQVELNYQSEPMIS</sequence>
<keyword evidence="16" id="KW-1185">Reference proteome</keyword>
<dbReference type="Pfam" id="PF04998">
    <property type="entry name" value="RNA_pol_Rpb1_5"/>
    <property type="match status" value="1"/>
</dbReference>
<evidence type="ECO:0000256" key="2">
    <source>
        <dbReference type="ARBA" id="ARBA00006460"/>
    </source>
</evidence>
<dbReference type="SUPFAM" id="SSF64484">
    <property type="entry name" value="beta and beta-prime subunits of DNA dependent RNA-polymerase"/>
    <property type="match status" value="1"/>
</dbReference>
<dbReference type="Pfam" id="PF05000">
    <property type="entry name" value="RNA_pol_Rpb1_4"/>
    <property type="match status" value="1"/>
</dbReference>
<evidence type="ECO:0000259" key="14">
    <source>
        <dbReference type="Pfam" id="PF05000"/>
    </source>
</evidence>
<keyword evidence="4" id="KW-0240">DNA-directed RNA polymerase</keyword>
<evidence type="ECO:0000256" key="6">
    <source>
        <dbReference type="ARBA" id="ARBA00022695"/>
    </source>
</evidence>
<keyword evidence="9" id="KW-0460">Magnesium</keyword>
<dbReference type="InterPro" id="IPR007083">
    <property type="entry name" value="RNA_pol_Rpb1_4"/>
</dbReference>
<dbReference type="FunFam" id="1.10.132.30:FF:000001">
    <property type="entry name" value="DNA-directed RNA polymerase subunit"/>
    <property type="match status" value="1"/>
</dbReference>
<comment type="catalytic activity">
    <reaction evidence="12">
        <text>RNA(n) + a ribonucleoside 5'-triphosphate = RNA(n+1) + diphosphate</text>
        <dbReference type="Rhea" id="RHEA:21248"/>
        <dbReference type="Rhea" id="RHEA-COMP:14527"/>
        <dbReference type="Rhea" id="RHEA-COMP:17342"/>
        <dbReference type="ChEBI" id="CHEBI:33019"/>
        <dbReference type="ChEBI" id="CHEBI:61557"/>
        <dbReference type="ChEBI" id="CHEBI:140395"/>
        <dbReference type="EC" id="2.7.7.6"/>
    </reaction>
</comment>
<accession>A0AAE1RV72</accession>